<proteinExistence type="predicted"/>
<name>A0A518KDS5_9BACT</name>
<dbReference type="KEGG" id="bmei:Spa11_41580"/>
<organism evidence="1 2">
    <name type="scientific">Botrimarina mediterranea</name>
    <dbReference type="NCBI Taxonomy" id="2528022"/>
    <lineage>
        <taxon>Bacteria</taxon>
        <taxon>Pseudomonadati</taxon>
        <taxon>Planctomycetota</taxon>
        <taxon>Planctomycetia</taxon>
        <taxon>Pirellulales</taxon>
        <taxon>Lacipirellulaceae</taxon>
        <taxon>Botrimarina</taxon>
    </lineage>
</organism>
<sequence>MLLEKTQRRLCRLLFVLGCVLPTLAVAGFTSGRLRPSYADELLAVVGERLGASIAYESLATPRPGVYELRRVTLASVNDGREFATCDAVRVTLGNGGVQFAAKSVSVRQPADAWALQMLQSGVVAEGQIATLSVDGCDDYQRVTASLARGVAELACAGGDTLVAKIDNGVCNAELQASRPVAVVWIPCRSLHAIAVQRHSFAGTLTATTPLDGGPVSGAIDGRLELHSIGFDCLKAERGAVDAFELTWHGEKIERFAGRLDLRDGWLARPLVEGMSRHLSMDVFQPLWDRYQDPTQHAWFEFTQLACEVELDRNGLIIVAGCGEIDGETRSGAVAHAVVEHDGEALLKQPSLRPLPVQRLVQAWRPDEVAELPATAGAIEMASRLPGMSSK</sequence>
<keyword evidence="2" id="KW-1185">Reference proteome</keyword>
<evidence type="ECO:0000313" key="2">
    <source>
        <dbReference type="Proteomes" id="UP000316426"/>
    </source>
</evidence>
<evidence type="ECO:0000313" key="1">
    <source>
        <dbReference type="EMBL" id="QDV75935.1"/>
    </source>
</evidence>
<dbReference type="AlphaFoldDB" id="A0A518KDS5"/>
<protein>
    <submittedName>
        <fullName evidence="1">Uncharacterized protein</fullName>
    </submittedName>
</protein>
<dbReference type="RefSeq" id="WP_145116162.1">
    <property type="nucleotide sequence ID" value="NZ_CP036349.1"/>
</dbReference>
<accession>A0A518KDS5</accession>
<reference evidence="1 2" key="1">
    <citation type="submission" date="2019-02" db="EMBL/GenBank/DDBJ databases">
        <title>Deep-cultivation of Planctomycetes and their phenomic and genomic characterization uncovers novel biology.</title>
        <authorList>
            <person name="Wiegand S."/>
            <person name="Jogler M."/>
            <person name="Boedeker C."/>
            <person name="Pinto D."/>
            <person name="Vollmers J."/>
            <person name="Rivas-Marin E."/>
            <person name="Kohn T."/>
            <person name="Peeters S.H."/>
            <person name="Heuer A."/>
            <person name="Rast P."/>
            <person name="Oberbeckmann S."/>
            <person name="Bunk B."/>
            <person name="Jeske O."/>
            <person name="Meyerdierks A."/>
            <person name="Storesund J.E."/>
            <person name="Kallscheuer N."/>
            <person name="Luecker S."/>
            <person name="Lage O.M."/>
            <person name="Pohl T."/>
            <person name="Merkel B.J."/>
            <person name="Hornburger P."/>
            <person name="Mueller R.-W."/>
            <person name="Bruemmer F."/>
            <person name="Labrenz M."/>
            <person name="Spormann A.M."/>
            <person name="Op den Camp H."/>
            <person name="Overmann J."/>
            <person name="Amann R."/>
            <person name="Jetten M.S.M."/>
            <person name="Mascher T."/>
            <person name="Medema M.H."/>
            <person name="Devos D.P."/>
            <person name="Kaster A.-K."/>
            <person name="Ovreas L."/>
            <person name="Rohde M."/>
            <person name="Galperin M.Y."/>
            <person name="Jogler C."/>
        </authorList>
    </citation>
    <scope>NUCLEOTIDE SEQUENCE [LARGE SCALE GENOMIC DNA]</scope>
    <source>
        <strain evidence="1 2">Spa11</strain>
    </source>
</reference>
<gene>
    <name evidence="1" type="ORF">Spa11_41580</name>
</gene>
<dbReference type="Proteomes" id="UP000316426">
    <property type="component" value="Chromosome"/>
</dbReference>
<dbReference type="EMBL" id="CP036349">
    <property type="protein sequence ID" value="QDV75935.1"/>
    <property type="molecule type" value="Genomic_DNA"/>
</dbReference>